<comment type="caution">
    <text evidence="11">The sequence shown here is derived from an EMBL/GenBank/DDBJ whole genome shotgun (WGS) entry which is preliminary data.</text>
</comment>
<dbReference type="InterPro" id="IPR050119">
    <property type="entry name" value="CCR1-9-like"/>
</dbReference>
<evidence type="ECO:0000256" key="2">
    <source>
        <dbReference type="ARBA" id="ARBA00022692"/>
    </source>
</evidence>
<evidence type="ECO:0000256" key="6">
    <source>
        <dbReference type="ARBA" id="ARBA00023170"/>
    </source>
</evidence>
<feature type="transmembrane region" description="Helical" evidence="9">
    <location>
        <begin position="206"/>
        <end position="226"/>
    </location>
</feature>
<dbReference type="PANTHER" id="PTHR10489:SF954">
    <property type="entry name" value="G PROTEIN-COUPLED RECEPTOR 25"/>
    <property type="match status" value="1"/>
</dbReference>
<evidence type="ECO:0000313" key="11">
    <source>
        <dbReference type="EMBL" id="KAK6468583.1"/>
    </source>
</evidence>
<organism evidence="11 12">
    <name type="scientific">Huso huso</name>
    <name type="common">Beluga</name>
    <name type="synonym">Acipenser huso</name>
    <dbReference type="NCBI Taxonomy" id="61971"/>
    <lineage>
        <taxon>Eukaryota</taxon>
        <taxon>Metazoa</taxon>
        <taxon>Chordata</taxon>
        <taxon>Craniata</taxon>
        <taxon>Vertebrata</taxon>
        <taxon>Euteleostomi</taxon>
        <taxon>Actinopterygii</taxon>
        <taxon>Chondrostei</taxon>
        <taxon>Acipenseriformes</taxon>
        <taxon>Acipenseridae</taxon>
        <taxon>Huso</taxon>
    </lineage>
</organism>
<sequence>MDEYYDYSYSGDFPNASSSYSPAEEIYCDVPHLPWGWIVRCILYCVVLSLGVPGNMLLMGALWVRHRFHWRPVELFMINLAFSDLLFLLVLPLWLDNEISGGRWRTGWFSCLASSYTTSLNMHAGIFFLTAMSVDRYLAVVRSDIYRRITHVYNKNLISVACCVSVWIVSVLLALPVLFEREHVKTHGTWRCRNADPSQRRLASPLLGSAAFFLPLLIVLYCYCCITKTLCHHYHRTLTQDKKLRRSFRIVFLVVAVFAFSWVPFNAFKLLAVVEEMSLRRSCLAEKVAQLGLEVTVPLAFANSCANPVIYACADASLRQAALKCFCPRLHAVFETGSVSRTSETSVPQSQLSWRDRDRQGNSISLVQLRG</sequence>
<dbReference type="EMBL" id="JAHFZB010000043">
    <property type="protein sequence ID" value="KAK6468583.1"/>
    <property type="molecule type" value="Genomic_DNA"/>
</dbReference>
<feature type="transmembrane region" description="Helical" evidence="9">
    <location>
        <begin position="247"/>
        <end position="265"/>
    </location>
</feature>
<keyword evidence="7 8" id="KW-0807">Transducer</keyword>
<reference evidence="11 12" key="1">
    <citation type="submission" date="2021-05" db="EMBL/GenBank/DDBJ databases">
        <authorList>
            <person name="Zahm M."/>
            <person name="Klopp C."/>
            <person name="Cabau C."/>
            <person name="Kuhl H."/>
            <person name="Suciu R."/>
            <person name="Ciorpac M."/>
            <person name="Holostenco D."/>
            <person name="Gessner J."/>
            <person name="Wuertz S."/>
            <person name="Hohne C."/>
            <person name="Stock M."/>
            <person name="Gislard M."/>
            <person name="Lluch J."/>
            <person name="Milhes M."/>
            <person name="Lampietro C."/>
            <person name="Lopez Roques C."/>
            <person name="Donnadieu C."/>
            <person name="Du K."/>
            <person name="Schartl M."/>
            <person name="Guiguen Y."/>
        </authorList>
    </citation>
    <scope>NUCLEOTIDE SEQUENCE [LARGE SCALE GENOMIC DNA]</scope>
    <source>
        <strain evidence="11">Hh-F2</strain>
        <tissue evidence="11">Blood</tissue>
    </source>
</reference>
<accession>A0ABR0Y842</accession>
<evidence type="ECO:0000256" key="1">
    <source>
        <dbReference type="ARBA" id="ARBA00004141"/>
    </source>
</evidence>
<evidence type="ECO:0000256" key="5">
    <source>
        <dbReference type="ARBA" id="ARBA00023136"/>
    </source>
</evidence>
<evidence type="ECO:0000256" key="8">
    <source>
        <dbReference type="RuleBase" id="RU000688"/>
    </source>
</evidence>
<evidence type="ECO:0000256" key="7">
    <source>
        <dbReference type="ARBA" id="ARBA00023224"/>
    </source>
</evidence>
<dbReference type="PRINTS" id="PR00237">
    <property type="entry name" value="GPCRRHODOPSN"/>
</dbReference>
<dbReference type="PANTHER" id="PTHR10489">
    <property type="entry name" value="CELL ADHESION MOLECULE"/>
    <property type="match status" value="1"/>
</dbReference>
<evidence type="ECO:0000313" key="12">
    <source>
        <dbReference type="Proteomes" id="UP001369086"/>
    </source>
</evidence>
<feature type="transmembrane region" description="Helical" evidence="9">
    <location>
        <begin position="157"/>
        <end position="179"/>
    </location>
</feature>
<dbReference type="Proteomes" id="UP001369086">
    <property type="component" value="Unassembled WGS sequence"/>
</dbReference>
<dbReference type="InterPro" id="IPR000276">
    <property type="entry name" value="GPCR_Rhodpsn"/>
</dbReference>
<gene>
    <name evidence="11" type="ORF">HHUSO_G33335</name>
</gene>
<keyword evidence="4 8" id="KW-0297">G-protein coupled receptor</keyword>
<dbReference type="Pfam" id="PF00001">
    <property type="entry name" value="7tm_1"/>
    <property type="match status" value="1"/>
</dbReference>
<keyword evidence="3 9" id="KW-1133">Transmembrane helix</keyword>
<dbReference type="SUPFAM" id="SSF81321">
    <property type="entry name" value="Family A G protein-coupled receptor-like"/>
    <property type="match status" value="1"/>
</dbReference>
<name>A0ABR0Y842_HUSHU</name>
<comment type="similarity">
    <text evidence="8">Belongs to the G-protein coupled receptor 1 family.</text>
</comment>
<dbReference type="InterPro" id="IPR017452">
    <property type="entry name" value="GPCR_Rhodpsn_7TM"/>
</dbReference>
<proteinExistence type="inferred from homology"/>
<feature type="transmembrane region" description="Helical" evidence="9">
    <location>
        <begin position="37"/>
        <end position="64"/>
    </location>
</feature>
<dbReference type="PROSITE" id="PS50262">
    <property type="entry name" value="G_PROTEIN_RECEP_F1_2"/>
    <property type="match status" value="1"/>
</dbReference>
<keyword evidence="12" id="KW-1185">Reference proteome</keyword>
<feature type="transmembrane region" description="Helical" evidence="9">
    <location>
        <begin position="76"/>
        <end position="95"/>
    </location>
</feature>
<keyword evidence="6 8" id="KW-0675">Receptor</keyword>
<evidence type="ECO:0000259" key="10">
    <source>
        <dbReference type="PROSITE" id="PS50262"/>
    </source>
</evidence>
<evidence type="ECO:0000256" key="3">
    <source>
        <dbReference type="ARBA" id="ARBA00022989"/>
    </source>
</evidence>
<comment type="subcellular location">
    <subcellularLocation>
        <location evidence="1">Membrane</location>
        <topology evidence="1">Multi-pass membrane protein</topology>
    </subcellularLocation>
</comment>
<feature type="domain" description="G-protein coupled receptors family 1 profile" evidence="10">
    <location>
        <begin position="54"/>
        <end position="311"/>
    </location>
</feature>
<keyword evidence="5 9" id="KW-0472">Membrane</keyword>
<dbReference type="Gene3D" id="1.20.1070.10">
    <property type="entry name" value="Rhodopsin 7-helix transmembrane proteins"/>
    <property type="match status" value="1"/>
</dbReference>
<evidence type="ECO:0000256" key="4">
    <source>
        <dbReference type="ARBA" id="ARBA00023040"/>
    </source>
</evidence>
<dbReference type="PROSITE" id="PS00237">
    <property type="entry name" value="G_PROTEIN_RECEP_F1_1"/>
    <property type="match status" value="1"/>
</dbReference>
<evidence type="ECO:0000256" key="9">
    <source>
        <dbReference type="SAM" id="Phobius"/>
    </source>
</evidence>
<keyword evidence="2 8" id="KW-0812">Transmembrane</keyword>
<protein>
    <submittedName>
        <fullName evidence="11">G-protein coupled receptor 15-like</fullName>
    </submittedName>
</protein>